<dbReference type="EMBL" id="JAYXHS010000004">
    <property type="protein sequence ID" value="MEC5388064.1"/>
    <property type="molecule type" value="Genomic_DNA"/>
</dbReference>
<comment type="caution">
    <text evidence="2">The sequence shown here is derived from an EMBL/GenBank/DDBJ whole genome shotgun (WGS) entry which is preliminary data.</text>
</comment>
<keyword evidence="3" id="KW-1185">Reference proteome</keyword>
<evidence type="ECO:0008006" key="4">
    <source>
        <dbReference type="Google" id="ProtNLM"/>
    </source>
</evidence>
<proteinExistence type="predicted"/>
<sequence>MKKKLFVLILGSALTSSAFAAGYGFLKGSPMSRYTKADMNLFTTTLFKALDESPDGAVSNWGDASKGAGGSIEIVAREINKKGCRTTLITNKYKTQKMEGEYLFCKQQGKWVGSPAE</sequence>
<reference evidence="2 3" key="1">
    <citation type="submission" date="2024-01" db="EMBL/GenBank/DDBJ databases">
        <title>Uliginosibacterium soil sp. nov.</title>
        <authorList>
            <person name="Lv Y."/>
        </authorList>
    </citation>
    <scope>NUCLEOTIDE SEQUENCE [LARGE SCALE GENOMIC DNA]</scope>
    <source>
        <strain evidence="2 3">H3</strain>
    </source>
</reference>
<organism evidence="2 3">
    <name type="scientific">Uliginosibacterium silvisoli</name>
    <dbReference type="NCBI Taxonomy" id="3114758"/>
    <lineage>
        <taxon>Bacteria</taxon>
        <taxon>Pseudomonadati</taxon>
        <taxon>Pseudomonadota</taxon>
        <taxon>Betaproteobacteria</taxon>
        <taxon>Rhodocyclales</taxon>
        <taxon>Zoogloeaceae</taxon>
        <taxon>Uliginosibacterium</taxon>
    </lineage>
</organism>
<name>A0ABU6K913_9RHOO</name>
<dbReference type="RefSeq" id="WP_327601034.1">
    <property type="nucleotide sequence ID" value="NZ_JAYXHS010000004.1"/>
</dbReference>
<gene>
    <name evidence="2" type="ORF">VVD49_20190</name>
</gene>
<evidence type="ECO:0000313" key="2">
    <source>
        <dbReference type="EMBL" id="MEC5388064.1"/>
    </source>
</evidence>
<protein>
    <recommendedName>
        <fullName evidence="4">Surface antigen domain-containing protein</fullName>
    </recommendedName>
</protein>
<evidence type="ECO:0000313" key="3">
    <source>
        <dbReference type="Proteomes" id="UP001331561"/>
    </source>
</evidence>
<keyword evidence="1" id="KW-0732">Signal</keyword>
<dbReference type="Proteomes" id="UP001331561">
    <property type="component" value="Unassembled WGS sequence"/>
</dbReference>
<feature type="signal peptide" evidence="1">
    <location>
        <begin position="1"/>
        <end position="20"/>
    </location>
</feature>
<feature type="chain" id="PRO_5047062724" description="Surface antigen domain-containing protein" evidence="1">
    <location>
        <begin position="21"/>
        <end position="117"/>
    </location>
</feature>
<evidence type="ECO:0000256" key="1">
    <source>
        <dbReference type="SAM" id="SignalP"/>
    </source>
</evidence>
<accession>A0ABU6K913</accession>